<dbReference type="Proteomes" id="UP001295740">
    <property type="component" value="Unassembled WGS sequence"/>
</dbReference>
<accession>A0AAI8VCC4</accession>
<dbReference type="Gene3D" id="1.20.120.450">
    <property type="entry name" value="dinb family like domain"/>
    <property type="match status" value="1"/>
</dbReference>
<gene>
    <name evidence="1" type="ORF">KHLLAP_LOCUS2777</name>
</gene>
<reference evidence="1" key="1">
    <citation type="submission" date="2023-10" db="EMBL/GenBank/DDBJ databases">
        <authorList>
            <person name="Hackl T."/>
        </authorList>
    </citation>
    <scope>NUCLEOTIDE SEQUENCE</scope>
</reference>
<comment type="caution">
    <text evidence="1">The sequence shown here is derived from an EMBL/GenBank/DDBJ whole genome shotgun (WGS) entry which is preliminary data.</text>
</comment>
<dbReference type="EMBL" id="CAUWAG010000004">
    <property type="protein sequence ID" value="CAJ2502309.1"/>
    <property type="molecule type" value="Genomic_DNA"/>
</dbReference>
<sequence>MTSLYKQSIPVFVKYLNNLGAIAQKGQAFADDTGKKHEEILDFRLVPDMQGLRYQVQSCCNTAVWFADRVGELEHTAVADDETTFAQLQTRIEKTVAYLNGVDPVAIDSHADKPLIMDRGKFGKFHFDTAQTYFSEFAMPNFHFHLTSGYCILRTQGAPIGAMDYMKDVFKKV</sequence>
<evidence type="ECO:0000313" key="1">
    <source>
        <dbReference type="EMBL" id="CAJ2502309.1"/>
    </source>
</evidence>
<dbReference type="Pfam" id="PF09351">
    <property type="entry name" value="DUF1993"/>
    <property type="match status" value="1"/>
</dbReference>
<dbReference type="InterPro" id="IPR034660">
    <property type="entry name" value="DinB/YfiT-like"/>
</dbReference>
<dbReference type="PANTHER" id="PTHR36922:SF1">
    <property type="entry name" value="DUF1993 DOMAIN-CONTAINING PROTEIN"/>
    <property type="match status" value="1"/>
</dbReference>
<dbReference type="InterPro" id="IPR018531">
    <property type="entry name" value="DUF1993"/>
</dbReference>
<organism evidence="1 2">
    <name type="scientific">Anthostomella pinea</name>
    <dbReference type="NCBI Taxonomy" id="933095"/>
    <lineage>
        <taxon>Eukaryota</taxon>
        <taxon>Fungi</taxon>
        <taxon>Dikarya</taxon>
        <taxon>Ascomycota</taxon>
        <taxon>Pezizomycotina</taxon>
        <taxon>Sordariomycetes</taxon>
        <taxon>Xylariomycetidae</taxon>
        <taxon>Xylariales</taxon>
        <taxon>Xylariaceae</taxon>
        <taxon>Anthostomella</taxon>
    </lineage>
</organism>
<evidence type="ECO:0000313" key="2">
    <source>
        <dbReference type="Proteomes" id="UP001295740"/>
    </source>
</evidence>
<name>A0AAI8VCC4_9PEZI</name>
<dbReference type="AlphaFoldDB" id="A0AAI8VCC4"/>
<keyword evidence="2" id="KW-1185">Reference proteome</keyword>
<protein>
    <submittedName>
        <fullName evidence="1">Uu.00g097030.m01.CDS01</fullName>
    </submittedName>
</protein>
<dbReference type="SUPFAM" id="SSF109854">
    <property type="entry name" value="DinB/YfiT-like putative metalloenzymes"/>
    <property type="match status" value="1"/>
</dbReference>
<proteinExistence type="predicted"/>
<dbReference type="PANTHER" id="PTHR36922">
    <property type="entry name" value="BLL2446 PROTEIN"/>
    <property type="match status" value="1"/>
</dbReference>